<reference evidence="2" key="1">
    <citation type="journal article" date="2013" name="Nat. Commun.">
        <title>Whole-genome sequencing of Oryza brachyantha reveals mechanisms underlying Oryza genome evolution.</title>
        <authorList>
            <person name="Chen J."/>
            <person name="Huang Q."/>
            <person name="Gao D."/>
            <person name="Wang J."/>
            <person name="Lang Y."/>
            <person name="Liu T."/>
            <person name="Li B."/>
            <person name="Bai Z."/>
            <person name="Luis Goicoechea J."/>
            <person name="Liang C."/>
            <person name="Chen C."/>
            <person name="Zhang W."/>
            <person name="Sun S."/>
            <person name="Liao Y."/>
            <person name="Zhang X."/>
            <person name="Yang L."/>
            <person name="Song C."/>
            <person name="Wang M."/>
            <person name="Shi J."/>
            <person name="Liu G."/>
            <person name="Liu J."/>
            <person name="Zhou H."/>
            <person name="Zhou W."/>
            <person name="Yu Q."/>
            <person name="An N."/>
            <person name="Chen Y."/>
            <person name="Cai Q."/>
            <person name="Wang B."/>
            <person name="Liu B."/>
            <person name="Min J."/>
            <person name="Huang Y."/>
            <person name="Wu H."/>
            <person name="Li Z."/>
            <person name="Zhang Y."/>
            <person name="Yin Y."/>
            <person name="Song W."/>
            <person name="Jiang J."/>
            <person name="Jackson S.A."/>
            <person name="Wing R.A."/>
            <person name="Wang J."/>
            <person name="Chen M."/>
        </authorList>
    </citation>
    <scope>NUCLEOTIDE SEQUENCE [LARGE SCALE GENOMIC DNA]</scope>
    <source>
        <strain evidence="2">cv. IRGC 101232</strain>
    </source>
</reference>
<name>J3L225_ORYBR</name>
<dbReference type="EnsemblPlants" id="OB01G32810.1">
    <property type="protein sequence ID" value="OB01G32810.1"/>
    <property type="gene ID" value="OB01G32810"/>
</dbReference>
<dbReference type="HOGENOM" id="CLU_1868271_0_0_1"/>
<evidence type="ECO:0000313" key="3">
    <source>
        <dbReference type="Proteomes" id="UP000006038"/>
    </source>
</evidence>
<dbReference type="Proteomes" id="UP000006038">
    <property type="component" value="Chromosome 1"/>
</dbReference>
<dbReference type="AlphaFoldDB" id="J3L225"/>
<keyword evidence="1" id="KW-0732">Signal</keyword>
<organism evidence="2">
    <name type="scientific">Oryza brachyantha</name>
    <name type="common">malo sina</name>
    <dbReference type="NCBI Taxonomy" id="4533"/>
    <lineage>
        <taxon>Eukaryota</taxon>
        <taxon>Viridiplantae</taxon>
        <taxon>Streptophyta</taxon>
        <taxon>Embryophyta</taxon>
        <taxon>Tracheophyta</taxon>
        <taxon>Spermatophyta</taxon>
        <taxon>Magnoliopsida</taxon>
        <taxon>Liliopsida</taxon>
        <taxon>Poales</taxon>
        <taxon>Poaceae</taxon>
        <taxon>BOP clade</taxon>
        <taxon>Oryzoideae</taxon>
        <taxon>Oryzeae</taxon>
        <taxon>Oryzinae</taxon>
        <taxon>Oryza</taxon>
    </lineage>
</organism>
<dbReference type="Gramene" id="OB01G32810.1">
    <property type="protein sequence ID" value="OB01G32810.1"/>
    <property type="gene ID" value="OB01G32810"/>
</dbReference>
<feature type="signal peptide" evidence="1">
    <location>
        <begin position="1"/>
        <end position="22"/>
    </location>
</feature>
<sequence>MPPLFTQEVLLILLLSILKAIAFSGGDIDFRTRVLFAFINCAAGRTAEAAHRHENFSNPRTRNPWRSSNAVRPCSNCQSAAAATVLQLDTDPRYMAYQGRKGNCVSIQRPPSAGIHFRPRLVPKFFFEKHHIKSLNI</sequence>
<accession>J3L225</accession>
<evidence type="ECO:0008006" key="4">
    <source>
        <dbReference type="Google" id="ProtNLM"/>
    </source>
</evidence>
<reference evidence="2" key="2">
    <citation type="submission" date="2013-04" db="UniProtKB">
        <authorList>
            <consortium name="EnsemblPlants"/>
        </authorList>
    </citation>
    <scope>IDENTIFICATION</scope>
</reference>
<proteinExistence type="predicted"/>
<evidence type="ECO:0000256" key="1">
    <source>
        <dbReference type="SAM" id="SignalP"/>
    </source>
</evidence>
<protein>
    <recommendedName>
        <fullName evidence="4">Secreted protein</fullName>
    </recommendedName>
</protein>
<feature type="chain" id="PRO_5003772328" description="Secreted protein" evidence="1">
    <location>
        <begin position="23"/>
        <end position="137"/>
    </location>
</feature>
<evidence type="ECO:0000313" key="2">
    <source>
        <dbReference type="EnsemblPlants" id="OB01G32810.1"/>
    </source>
</evidence>
<keyword evidence="3" id="KW-1185">Reference proteome</keyword>